<dbReference type="SUPFAM" id="SSF52279">
    <property type="entry name" value="Beta-D-glucan exohydrolase, C-terminal domain"/>
    <property type="match status" value="1"/>
</dbReference>
<evidence type="ECO:0000256" key="1">
    <source>
        <dbReference type="ARBA" id="ARBA00005336"/>
    </source>
</evidence>
<evidence type="ECO:0000259" key="4">
    <source>
        <dbReference type="SMART" id="SM01217"/>
    </source>
</evidence>
<dbReference type="AlphaFoldDB" id="A0AAV5AI89"/>
<dbReference type="Pfam" id="PF00933">
    <property type="entry name" value="Glyco_hydro_3"/>
    <property type="match status" value="1"/>
</dbReference>
<dbReference type="FunFam" id="3.40.50.1700:FF:000009">
    <property type="entry name" value="Periplasmic beta-glucosidase"/>
    <property type="match status" value="1"/>
</dbReference>
<feature type="domain" description="Fibronectin type III-like" evidence="4">
    <location>
        <begin position="589"/>
        <end position="658"/>
    </location>
</feature>
<evidence type="ECO:0000256" key="2">
    <source>
        <dbReference type="ARBA" id="ARBA00022801"/>
    </source>
</evidence>
<dbReference type="InterPro" id="IPR001764">
    <property type="entry name" value="Glyco_hydro_3_N"/>
</dbReference>
<dbReference type="InterPro" id="IPR013783">
    <property type="entry name" value="Ig-like_fold"/>
</dbReference>
<dbReference type="EMBL" id="BPWL01000009">
    <property type="protein sequence ID" value="GJJ14100.1"/>
    <property type="molecule type" value="Genomic_DNA"/>
</dbReference>
<name>A0AAV5AI89_9AGAM</name>
<dbReference type="InterPro" id="IPR036962">
    <property type="entry name" value="Glyco_hydro_3_N_sf"/>
</dbReference>
<reference evidence="5" key="1">
    <citation type="submission" date="2021-10" db="EMBL/GenBank/DDBJ databases">
        <title>De novo Genome Assembly of Clathrus columnatus (Basidiomycota, Fungi) Using Illumina and Nanopore Sequence Data.</title>
        <authorList>
            <person name="Ogiso-Tanaka E."/>
            <person name="Itagaki H."/>
            <person name="Hosoya T."/>
            <person name="Hosaka K."/>
        </authorList>
    </citation>
    <scope>NUCLEOTIDE SEQUENCE</scope>
    <source>
        <strain evidence="5">MO-923</strain>
    </source>
</reference>
<evidence type="ECO:0000256" key="3">
    <source>
        <dbReference type="ARBA" id="ARBA00023295"/>
    </source>
</evidence>
<accession>A0AAV5AI89</accession>
<dbReference type="Pfam" id="PF01915">
    <property type="entry name" value="Glyco_hydro_3_C"/>
    <property type="match status" value="1"/>
</dbReference>
<dbReference type="FunFam" id="2.60.40.10:FF:000495">
    <property type="entry name" value="Periplasmic beta-glucosidase"/>
    <property type="match status" value="1"/>
</dbReference>
<dbReference type="InterPro" id="IPR026891">
    <property type="entry name" value="Fn3-like"/>
</dbReference>
<comment type="similarity">
    <text evidence="1">Belongs to the glycosyl hydrolase 3 family.</text>
</comment>
<dbReference type="GO" id="GO:0008422">
    <property type="term" value="F:beta-glucosidase activity"/>
    <property type="evidence" value="ECO:0007669"/>
    <property type="project" value="TreeGrafter"/>
</dbReference>
<protein>
    <recommendedName>
        <fullName evidence="4">Fibronectin type III-like domain-containing protein</fullName>
    </recommendedName>
</protein>
<gene>
    <name evidence="5" type="ORF">Clacol_008357</name>
</gene>
<evidence type="ECO:0000313" key="5">
    <source>
        <dbReference type="EMBL" id="GJJ14100.1"/>
    </source>
</evidence>
<dbReference type="Gene3D" id="3.20.20.300">
    <property type="entry name" value="Glycoside hydrolase, family 3, N-terminal domain"/>
    <property type="match status" value="1"/>
</dbReference>
<keyword evidence="3" id="KW-0326">Glycosidase</keyword>
<keyword evidence="6" id="KW-1185">Reference proteome</keyword>
<dbReference type="PANTHER" id="PTHR30620">
    <property type="entry name" value="PERIPLASMIC BETA-GLUCOSIDASE-RELATED"/>
    <property type="match status" value="1"/>
</dbReference>
<dbReference type="PANTHER" id="PTHR30620:SF117">
    <property type="entry name" value="BETA-1,4-XYLOSIDASE (EUROFUNG)"/>
    <property type="match status" value="1"/>
</dbReference>
<dbReference type="Gene3D" id="2.60.40.10">
    <property type="entry name" value="Immunoglobulins"/>
    <property type="match status" value="1"/>
</dbReference>
<dbReference type="GO" id="GO:0009251">
    <property type="term" value="P:glucan catabolic process"/>
    <property type="evidence" value="ECO:0007669"/>
    <property type="project" value="TreeGrafter"/>
</dbReference>
<dbReference type="Pfam" id="PF14310">
    <property type="entry name" value="Fn3-like"/>
    <property type="match status" value="1"/>
</dbReference>
<dbReference type="SMART" id="SM01217">
    <property type="entry name" value="Fn3_like"/>
    <property type="match status" value="1"/>
</dbReference>
<dbReference type="Gene3D" id="3.40.50.1700">
    <property type="entry name" value="Glycoside hydrolase family 3 C-terminal domain"/>
    <property type="match status" value="1"/>
</dbReference>
<dbReference type="InterPro" id="IPR002772">
    <property type="entry name" value="Glyco_hydro_3_C"/>
</dbReference>
<dbReference type="Proteomes" id="UP001050691">
    <property type="component" value="Unassembled WGS sequence"/>
</dbReference>
<evidence type="ECO:0000313" key="6">
    <source>
        <dbReference type="Proteomes" id="UP001050691"/>
    </source>
</evidence>
<comment type="caution">
    <text evidence="5">The sequence shown here is derived from an EMBL/GenBank/DDBJ whole genome shotgun (WGS) entry which is preliminary data.</text>
</comment>
<dbReference type="InterPro" id="IPR051915">
    <property type="entry name" value="Cellulose_Degrad_GH3"/>
</dbReference>
<dbReference type="InterPro" id="IPR036881">
    <property type="entry name" value="Glyco_hydro_3_C_sf"/>
</dbReference>
<dbReference type="PRINTS" id="PR00133">
    <property type="entry name" value="GLHYDRLASE3"/>
</dbReference>
<dbReference type="InterPro" id="IPR017853">
    <property type="entry name" value="GH"/>
</dbReference>
<keyword evidence="2" id="KW-0378">Hydrolase</keyword>
<proteinExistence type="inferred from homology"/>
<organism evidence="5 6">
    <name type="scientific">Clathrus columnatus</name>
    <dbReference type="NCBI Taxonomy" id="1419009"/>
    <lineage>
        <taxon>Eukaryota</taxon>
        <taxon>Fungi</taxon>
        <taxon>Dikarya</taxon>
        <taxon>Basidiomycota</taxon>
        <taxon>Agaricomycotina</taxon>
        <taxon>Agaricomycetes</taxon>
        <taxon>Phallomycetidae</taxon>
        <taxon>Phallales</taxon>
        <taxon>Clathraceae</taxon>
        <taxon>Clathrus</taxon>
    </lineage>
</organism>
<dbReference type="SUPFAM" id="SSF51445">
    <property type="entry name" value="(Trans)glycosidases"/>
    <property type="match status" value="1"/>
</dbReference>
<sequence length="670" mass="72646">MEQTRLGIPALFQSEGVHGFTNNGTTWPSPIGLSSSFNTELLQQAAATIASEAEALGVTQIFAPVLDLSRELRWGRVEENYGEDPFLTGEMGNAYVTGLQSGQRRNVSSTAIGRMAATCKHFAAFGSPQGGLNLAQVTGGERELRTYYLKPFNRACVNAFSIMTAYSSYDGIPAVSNKHLLTDILRTEWEWPYWATCGKAPTQCWIDLLISSHQTCDSRACAAKMALENGVQGEMGGGSYTYETLPDQIKNGSVDISYLDETAKTMLRTKFALGLFENPYPYEDYLDFLRTNATRTLLHQMEREAIILLKNSNNILPLSNKGGSVALIGPQANRVTFGDYVFFNASLNGISPLDGAKQVLAGTDVVINFAQGCQLWSNDQSGFAEAVATAEASDVAVVMVGTWSLDQTLLWEPGTNATTGEHVDLSDLTLVGAQLDLVKAIQATGKPTIVVFVSGKPVAEPWIAEYADAVVQQFYPGELGGVALAEILFGYVNPSGKLPVSFPRTIGTTPVFYNYLKTGRPIDPGMITPNGTLVFGHQVRSILLVYQIRKILKQPLYTDLKLSKATIGTNENFTVTVTVHNTGSIDGKEVIQIYATDSVSSVVTPNQFLVGFQKIDIPAGGSQTVNIQVLSEQLAVWTLQNQWSVEPGQFVIKVGNSAETYAQTILTVTN</sequence>